<dbReference type="InterPro" id="IPR009057">
    <property type="entry name" value="Homeodomain-like_sf"/>
</dbReference>
<proteinExistence type="predicted"/>
<protein>
    <submittedName>
        <fullName evidence="4">MATALPHA2</fullName>
    </submittedName>
</protein>
<dbReference type="SUPFAM" id="SSF46689">
    <property type="entry name" value="Homeodomain-like"/>
    <property type="match status" value="1"/>
</dbReference>
<comment type="subcellular location">
    <subcellularLocation>
        <location evidence="1 2">Nucleus</location>
    </subcellularLocation>
</comment>
<dbReference type="Pfam" id="PF00046">
    <property type="entry name" value="Homeodomain"/>
    <property type="match status" value="1"/>
</dbReference>
<keyword evidence="1 2" id="KW-0539">Nucleus</keyword>
<dbReference type="SMART" id="SM00389">
    <property type="entry name" value="HOX"/>
    <property type="match status" value="1"/>
</dbReference>
<dbReference type="OrthoDB" id="4069986at2759"/>
<feature type="domain" description="Homeobox" evidence="3">
    <location>
        <begin position="135"/>
        <end position="198"/>
    </location>
</feature>
<dbReference type="GO" id="GO:0003677">
    <property type="term" value="F:DNA binding"/>
    <property type="evidence" value="ECO:0007669"/>
    <property type="project" value="UniProtKB-UniRule"/>
</dbReference>
<evidence type="ECO:0000313" key="5">
    <source>
        <dbReference type="Proteomes" id="UP000196158"/>
    </source>
</evidence>
<evidence type="ECO:0000313" key="4">
    <source>
        <dbReference type="EMBL" id="SMN20089.1"/>
    </source>
</evidence>
<evidence type="ECO:0000256" key="2">
    <source>
        <dbReference type="RuleBase" id="RU000682"/>
    </source>
</evidence>
<reference evidence="4 5" key="1">
    <citation type="submission" date="2017-04" db="EMBL/GenBank/DDBJ databases">
        <authorList>
            <person name="Afonso C.L."/>
            <person name="Miller P.J."/>
            <person name="Scott M.A."/>
            <person name="Spackman E."/>
            <person name="Goraichik I."/>
            <person name="Dimitrov K.M."/>
            <person name="Suarez D.L."/>
            <person name="Swayne D.E."/>
        </authorList>
    </citation>
    <scope>NUCLEOTIDE SEQUENCE [LARGE SCALE GENOMIC DNA]</scope>
</reference>
<accession>A0A1X7R3N2</accession>
<organism evidence="4 5">
    <name type="scientific">Maudiozyma saulgeensis</name>
    <dbReference type="NCBI Taxonomy" id="1789683"/>
    <lineage>
        <taxon>Eukaryota</taxon>
        <taxon>Fungi</taxon>
        <taxon>Dikarya</taxon>
        <taxon>Ascomycota</taxon>
        <taxon>Saccharomycotina</taxon>
        <taxon>Saccharomycetes</taxon>
        <taxon>Saccharomycetales</taxon>
        <taxon>Saccharomycetaceae</taxon>
        <taxon>Maudiozyma</taxon>
    </lineage>
</organism>
<sequence length="211" mass="25028">MNKIPIRDLLNPASKRRQYKPELKQINTKLIHICSSLPEGIFENIKEIKMDLHEIITKLSIIKREGRLDSEERYLIKISFQLATIVANFLNSNTQENIKPIKEQKKKKIEKKIPKEDEVVFNVVTQNMMNMDNVKQNSFRGHRFSKQNVEVLEEWYSIHKHKPYLDKKSTEVLQYQTQLSRTQIKNWVSNKRRKEKTVQVSSEILQLINGK</sequence>
<dbReference type="PROSITE" id="PS50071">
    <property type="entry name" value="HOMEOBOX_2"/>
    <property type="match status" value="1"/>
</dbReference>
<evidence type="ECO:0000259" key="3">
    <source>
        <dbReference type="PROSITE" id="PS50071"/>
    </source>
</evidence>
<evidence type="ECO:0000256" key="1">
    <source>
        <dbReference type="PROSITE-ProRule" id="PRU00108"/>
    </source>
</evidence>
<dbReference type="Proteomes" id="UP000196158">
    <property type="component" value="Unassembled WGS sequence"/>
</dbReference>
<dbReference type="CDD" id="cd00086">
    <property type="entry name" value="homeodomain"/>
    <property type="match status" value="1"/>
</dbReference>
<name>A0A1X7R3N2_9SACH</name>
<dbReference type="Gene3D" id="1.10.10.60">
    <property type="entry name" value="Homeodomain-like"/>
    <property type="match status" value="1"/>
</dbReference>
<dbReference type="AlphaFoldDB" id="A0A1X7R3N2"/>
<keyword evidence="1 2" id="KW-0371">Homeobox</keyword>
<keyword evidence="1 2" id="KW-0238">DNA-binding</keyword>
<feature type="DNA-binding region" description="Homeobox" evidence="1">
    <location>
        <begin position="137"/>
        <end position="199"/>
    </location>
</feature>
<dbReference type="GO" id="GO:0005634">
    <property type="term" value="C:nucleus"/>
    <property type="evidence" value="ECO:0007669"/>
    <property type="project" value="UniProtKB-SubCell"/>
</dbReference>
<gene>
    <name evidence="4" type="ORF">KASA_0N00099G</name>
</gene>
<dbReference type="InterPro" id="IPR001356">
    <property type="entry name" value="HD"/>
</dbReference>
<dbReference type="EMBL" id="FXLY01000005">
    <property type="protein sequence ID" value="SMN20089.1"/>
    <property type="molecule type" value="Genomic_DNA"/>
</dbReference>
<dbReference type="STRING" id="1789683.A0A1X7R3N2"/>
<keyword evidence="5" id="KW-1185">Reference proteome</keyword>